<dbReference type="EMBL" id="BAABME010017382">
    <property type="protein sequence ID" value="GAA0149859.1"/>
    <property type="molecule type" value="Genomic_DNA"/>
</dbReference>
<evidence type="ECO:0000259" key="1">
    <source>
        <dbReference type="Pfam" id="PF13966"/>
    </source>
</evidence>
<dbReference type="Proteomes" id="UP001454036">
    <property type="component" value="Unassembled WGS sequence"/>
</dbReference>
<dbReference type="AlphaFoldDB" id="A0AAV3PE07"/>
<dbReference type="InterPro" id="IPR026960">
    <property type="entry name" value="RVT-Znf"/>
</dbReference>
<evidence type="ECO:0000313" key="3">
    <source>
        <dbReference type="Proteomes" id="UP001454036"/>
    </source>
</evidence>
<dbReference type="Pfam" id="PF13966">
    <property type="entry name" value="zf-RVT"/>
    <property type="match status" value="1"/>
</dbReference>
<protein>
    <recommendedName>
        <fullName evidence="1">Reverse transcriptase zinc-binding domain-containing protein</fullName>
    </recommendedName>
</protein>
<evidence type="ECO:0000313" key="2">
    <source>
        <dbReference type="EMBL" id="GAA0149859.1"/>
    </source>
</evidence>
<reference evidence="2 3" key="1">
    <citation type="submission" date="2024-01" db="EMBL/GenBank/DDBJ databases">
        <title>The complete chloroplast genome sequence of Lithospermum erythrorhizon: insights into the phylogenetic relationship among Boraginaceae species and the maternal lineages of purple gromwells.</title>
        <authorList>
            <person name="Okada T."/>
            <person name="Watanabe K."/>
        </authorList>
    </citation>
    <scope>NUCLEOTIDE SEQUENCE [LARGE SCALE GENOMIC DNA]</scope>
</reference>
<proteinExistence type="predicted"/>
<gene>
    <name evidence="2" type="ORF">LIER_37010</name>
</gene>
<comment type="caution">
    <text evidence="2">The sequence shown here is derived from an EMBL/GenBank/DDBJ whole genome shotgun (WGS) entry which is preliminary data.</text>
</comment>
<accession>A0AAV3PE07</accession>
<organism evidence="2 3">
    <name type="scientific">Lithospermum erythrorhizon</name>
    <name type="common">Purple gromwell</name>
    <name type="synonym">Lithospermum officinale var. erythrorhizon</name>
    <dbReference type="NCBI Taxonomy" id="34254"/>
    <lineage>
        <taxon>Eukaryota</taxon>
        <taxon>Viridiplantae</taxon>
        <taxon>Streptophyta</taxon>
        <taxon>Embryophyta</taxon>
        <taxon>Tracheophyta</taxon>
        <taxon>Spermatophyta</taxon>
        <taxon>Magnoliopsida</taxon>
        <taxon>eudicotyledons</taxon>
        <taxon>Gunneridae</taxon>
        <taxon>Pentapetalae</taxon>
        <taxon>asterids</taxon>
        <taxon>lamiids</taxon>
        <taxon>Boraginales</taxon>
        <taxon>Boraginaceae</taxon>
        <taxon>Boraginoideae</taxon>
        <taxon>Lithospermeae</taxon>
        <taxon>Lithospermum</taxon>
    </lineage>
</organism>
<keyword evidence="3" id="KW-1185">Reference proteome</keyword>
<name>A0AAV3PE07_LITER</name>
<feature type="domain" description="Reverse transcriptase zinc-binding" evidence="1">
    <location>
        <begin position="46"/>
        <end position="86"/>
    </location>
</feature>
<sequence length="88" mass="10273">MESCMGISRVVGGLIQGDPMSRALFILCIKSLRVRRAAVWGMLVSKLVYEKLRSPHVNRPWMSIIWKGFIPPKYSFVVWLAWKDRFDF</sequence>